<gene>
    <name evidence="2" type="ORF">QG37_05040</name>
</gene>
<evidence type="ECO:0000313" key="2">
    <source>
        <dbReference type="EMBL" id="KND98273.1"/>
    </source>
</evidence>
<dbReference type="VEuPathDB" id="FungiDB:QG37_05040"/>
<feature type="region of interest" description="Disordered" evidence="1">
    <location>
        <begin position="1"/>
        <end position="62"/>
    </location>
</feature>
<dbReference type="EMBL" id="LGST01000034">
    <property type="protein sequence ID" value="KND98273.1"/>
    <property type="molecule type" value="Genomic_DNA"/>
</dbReference>
<feature type="compositionally biased region" description="Basic and acidic residues" evidence="1">
    <location>
        <begin position="11"/>
        <end position="25"/>
    </location>
</feature>
<protein>
    <submittedName>
        <fullName evidence="2">Uncharacterized protein</fullName>
    </submittedName>
</protein>
<evidence type="ECO:0000256" key="1">
    <source>
        <dbReference type="SAM" id="MobiDB-lite"/>
    </source>
</evidence>
<sequence length="62" mass="6659">MTRFLSVAMEAPEKGSVEVPEKESVEVPVEESEEAPVEAVVPEGEEAPELESAVEMEPQSSS</sequence>
<feature type="compositionally biased region" description="Acidic residues" evidence="1">
    <location>
        <begin position="43"/>
        <end position="54"/>
    </location>
</feature>
<evidence type="ECO:0000313" key="3">
    <source>
        <dbReference type="Proteomes" id="UP000037122"/>
    </source>
</evidence>
<organism evidence="2 3">
    <name type="scientific">Candidozyma auris</name>
    <name type="common">Yeast</name>
    <name type="synonym">Candida auris</name>
    <dbReference type="NCBI Taxonomy" id="498019"/>
    <lineage>
        <taxon>Eukaryota</taxon>
        <taxon>Fungi</taxon>
        <taxon>Dikarya</taxon>
        <taxon>Ascomycota</taxon>
        <taxon>Saccharomycotina</taxon>
        <taxon>Pichiomycetes</taxon>
        <taxon>Metschnikowiaceae</taxon>
        <taxon>Candidozyma</taxon>
    </lineage>
</organism>
<proteinExistence type="predicted"/>
<dbReference type="Proteomes" id="UP000037122">
    <property type="component" value="Unassembled WGS sequence"/>
</dbReference>
<comment type="caution">
    <text evidence="2">The sequence shown here is derived from an EMBL/GenBank/DDBJ whole genome shotgun (WGS) entry which is preliminary data.</text>
</comment>
<accession>A0A0L0NW79</accession>
<name>A0A0L0NW79_CANAR</name>
<dbReference type="AlphaFoldDB" id="A0A0L0NW79"/>
<reference evidence="3" key="1">
    <citation type="journal article" date="2015" name="BMC Genomics">
        <title>Draft genome of a commonly misdiagnosed multidrug resistant pathogen Candida auris.</title>
        <authorList>
            <person name="Chatterjee S."/>
            <person name="Alampalli S.V."/>
            <person name="Nageshan R.K."/>
            <person name="Chettiar S.T."/>
            <person name="Joshi S."/>
            <person name="Tatu U.S."/>
        </authorList>
    </citation>
    <scope>NUCLEOTIDE SEQUENCE [LARGE SCALE GENOMIC DNA]</scope>
    <source>
        <strain evidence="3">6684</strain>
    </source>
</reference>